<protein>
    <recommendedName>
        <fullName evidence="3">NB-ARC domain-containing protein</fullName>
    </recommendedName>
</protein>
<organism evidence="1">
    <name type="scientific">Triticum aestivum</name>
    <name type="common">Wheat</name>
    <dbReference type="NCBI Taxonomy" id="4565"/>
    <lineage>
        <taxon>Eukaryota</taxon>
        <taxon>Viridiplantae</taxon>
        <taxon>Streptophyta</taxon>
        <taxon>Embryophyta</taxon>
        <taxon>Tracheophyta</taxon>
        <taxon>Spermatophyta</taxon>
        <taxon>Magnoliopsida</taxon>
        <taxon>Liliopsida</taxon>
        <taxon>Poales</taxon>
        <taxon>Poaceae</taxon>
        <taxon>BOP clade</taxon>
        <taxon>Pooideae</taxon>
        <taxon>Triticodae</taxon>
        <taxon>Triticeae</taxon>
        <taxon>Triticinae</taxon>
        <taxon>Triticum</taxon>
    </lineage>
</organism>
<dbReference type="InterPro" id="IPR032675">
    <property type="entry name" value="LRR_dom_sf"/>
</dbReference>
<dbReference type="AlphaFoldDB" id="A0A3B6NKD5"/>
<dbReference type="PANTHER" id="PTHR33463">
    <property type="entry name" value="NB-ARC DOMAIN-CONTAINING PROTEIN-RELATED"/>
    <property type="match status" value="1"/>
</dbReference>
<name>A0A3B6NKD5_WHEAT</name>
<dbReference type="InterPro" id="IPR050905">
    <property type="entry name" value="Plant_NBS-LRR"/>
</dbReference>
<dbReference type="Gene3D" id="3.80.10.10">
    <property type="entry name" value="Ribonuclease Inhibitor"/>
    <property type="match status" value="3"/>
</dbReference>
<dbReference type="Gramene" id="TraesCS6A02G068800.1">
    <property type="protein sequence ID" value="TraesCS6A02G068800.1"/>
    <property type="gene ID" value="TraesCS6A02G068800"/>
</dbReference>
<reference evidence="1" key="1">
    <citation type="submission" date="2018-08" db="EMBL/GenBank/DDBJ databases">
        <authorList>
            <person name="Rossello M."/>
        </authorList>
    </citation>
    <scope>NUCLEOTIDE SEQUENCE [LARGE SCALE GENOMIC DNA]</scope>
    <source>
        <strain evidence="1">cv. Chinese Spring</strain>
    </source>
</reference>
<gene>
    <name evidence="1" type="primary">LOC123129395</name>
</gene>
<dbReference type="SUPFAM" id="SSF52058">
    <property type="entry name" value="L domain-like"/>
    <property type="match status" value="1"/>
</dbReference>
<accession>A0A3B6NKD5</accession>
<proteinExistence type="predicted"/>
<dbReference type="Gramene" id="TraesCS6A03G0154100.1">
    <property type="protein sequence ID" value="TraesCS6A03G0154100.1.CDS"/>
    <property type="gene ID" value="TraesCS6A03G0154100"/>
</dbReference>
<dbReference type="PANTHER" id="PTHR33463:SF82">
    <property type="entry name" value="NB-ARC DOMAIN-CONTAINING PROTEIN"/>
    <property type="match status" value="1"/>
</dbReference>
<evidence type="ECO:0000313" key="1">
    <source>
        <dbReference type="EnsemblPlants" id="TraesCS6A02G068800.1"/>
    </source>
</evidence>
<dbReference type="EnsemblPlants" id="TraesCS6A02G068800.1">
    <property type="protein sequence ID" value="TraesCS6A02G068800.1"/>
    <property type="gene ID" value="TraesCS6A02G068800"/>
</dbReference>
<dbReference type="Proteomes" id="UP000019116">
    <property type="component" value="Chromosome 6A"/>
</dbReference>
<reference evidence="1" key="2">
    <citation type="submission" date="2018-10" db="UniProtKB">
        <authorList>
            <consortium name="EnsemblPlants"/>
        </authorList>
    </citation>
    <scope>IDENTIFICATION</scope>
</reference>
<dbReference type="GeneID" id="123129395"/>
<evidence type="ECO:0008006" key="3">
    <source>
        <dbReference type="Google" id="ProtNLM"/>
    </source>
</evidence>
<dbReference type="OrthoDB" id="664352at2759"/>
<evidence type="ECO:0000313" key="2">
    <source>
        <dbReference type="Proteomes" id="UP000019116"/>
    </source>
</evidence>
<dbReference type="STRING" id="4565.A0A3B6NKD5"/>
<sequence length="1051" mass="118603">MLRKITPFRSIAATDVDGAREEVLDIVQKNIDQNIIYFDGWSGFGAAAVLRSIAQAVPAMKAPPPELQFGRTIYIDCSTWISKRVMQRRIAEQLKLDRATMALFDKQDEEDDIDGVDQGSRDVIWKVAAIIDQTLRESRFLMIFLNGSDEEVFLSQFGIPEYHCIIIWAFRRCLFTIHDPSKILDKSRYVRLFITCNYWAINLTSSQIYAVFREETDSIVACYPCMWDIDPTVVTVCCLYRLLMQHIFQSKTIFAWTSAHAPKYWMCDGIIQGSRAKEISNVLQKEISFSECDAYRHKVVCDKFKEDPKNPLVVVTDDNMPFRKGSPRWVSITLKYKKLQEDTKTLLARASSIFIQFQETNSSSGLPNGLFQGCNNLAVLTLSYCSFSFASPPFLHCEKLRFLGLDHCTDLNKTKLEEQNCITNWTCLHSLCVLDLHYTCWEEILSEEKVDLMANILELNIEGVRGWQYTNKLQKRLPYLQRLRIIKPPCQANKTSMDINESFRDKTKLEILDFSGNSDMENLPTSLSMARKLEALVLDGCCGLENVVLANSSLRSFSFDAYGAASQWTSATELLAPESSRPKCSSANVDKKDVKTSKISLEGCAQLENLFLRELPNLVELDLSGCVIKVFDFKTMVVDVPNLKRLFLLGCEHLCSIRWGSFADVQAQKLELLCIDTRPCLGKVLRPSIVQHKFRLQVHAIIADARFARSLASLILGTLPMAGAYCFNISITSPSVSAGVAQPEEPNSGNIVVAAAAPYGDICNEVGPVWDFPQPPTSQLDRHIEIGDGSCGVESELQLHRYYSLPSVMREFAQSLHVHDSSIRGHAMPAGSMERLRWCRVERCPNLDTVFPRGGYAYEMVGCPYLEIIWASHLLMGRCIWMKGSSYGYDFTSLQHLHLHSCPSLEYALPVCKGSSFPSLKTLYIIRCGGLVHVFVQTSKEHPPSSSVEFPKLTTIHLHDLPSLQQVCEAAETQAPALESTRIRGCWSLCRLPALMGREPGMRRPAVEIEKDVWDALEWGGVDSGHHPSLYEAPVQSRHYKRPMPRGTVLR</sequence>
<dbReference type="OMA" id="RGMIRMK"/>
<dbReference type="RefSeq" id="XP_044405512.1">
    <property type="nucleotide sequence ID" value="XM_044549577.1"/>
</dbReference>
<keyword evidence="2" id="KW-1185">Reference proteome</keyword>